<name>A0ABT6JBM9_9GAMM</name>
<dbReference type="EMBL" id="JARXRM010000035">
    <property type="protein sequence ID" value="MDH5823583.1"/>
    <property type="molecule type" value="Genomic_DNA"/>
</dbReference>
<dbReference type="SMART" id="SM00257">
    <property type="entry name" value="LysM"/>
    <property type="match status" value="1"/>
</dbReference>
<dbReference type="InterPro" id="IPR018392">
    <property type="entry name" value="LysM"/>
</dbReference>
<dbReference type="PROSITE" id="PS51782">
    <property type="entry name" value="LYSM"/>
    <property type="match status" value="1"/>
</dbReference>
<keyword evidence="4" id="KW-1185">Reference proteome</keyword>
<proteinExistence type="predicted"/>
<protein>
    <submittedName>
        <fullName evidence="3">LysM peptidoglycan-binding domain-containing protein</fullName>
    </submittedName>
</protein>
<reference evidence="3 4" key="1">
    <citation type="submission" date="2023-04" db="EMBL/GenBank/DDBJ databases">
        <title>Luteimonas endophyticus RD2P54.</title>
        <authorList>
            <person name="Sun J.-Q."/>
        </authorList>
    </citation>
    <scope>NUCLEOTIDE SEQUENCE [LARGE SCALE GENOMIC DNA]</scope>
    <source>
        <strain evidence="3 4">RD2P54</strain>
    </source>
</reference>
<dbReference type="RefSeq" id="WP_280574807.1">
    <property type="nucleotide sequence ID" value="NZ_JARXRM010000035.1"/>
</dbReference>
<dbReference type="Gene3D" id="3.10.350.10">
    <property type="entry name" value="LysM domain"/>
    <property type="match status" value="1"/>
</dbReference>
<feature type="domain" description="LysM" evidence="2">
    <location>
        <begin position="35"/>
        <end position="83"/>
    </location>
</feature>
<feature type="region of interest" description="Disordered" evidence="1">
    <location>
        <begin position="143"/>
        <end position="172"/>
    </location>
</feature>
<evidence type="ECO:0000259" key="2">
    <source>
        <dbReference type="PROSITE" id="PS51782"/>
    </source>
</evidence>
<accession>A0ABT6JBM9</accession>
<organism evidence="3 4">
    <name type="scientific">Luteimonas endophytica</name>
    <dbReference type="NCBI Taxonomy" id="3042023"/>
    <lineage>
        <taxon>Bacteria</taxon>
        <taxon>Pseudomonadati</taxon>
        <taxon>Pseudomonadota</taxon>
        <taxon>Gammaproteobacteria</taxon>
        <taxon>Lysobacterales</taxon>
        <taxon>Lysobacteraceae</taxon>
        <taxon>Luteimonas</taxon>
    </lineage>
</organism>
<evidence type="ECO:0000313" key="4">
    <source>
        <dbReference type="Proteomes" id="UP001156940"/>
    </source>
</evidence>
<comment type="caution">
    <text evidence="3">The sequence shown here is derived from an EMBL/GenBank/DDBJ whole genome shotgun (WGS) entry which is preliminary data.</text>
</comment>
<feature type="region of interest" description="Disordered" evidence="1">
    <location>
        <begin position="93"/>
        <end position="123"/>
    </location>
</feature>
<dbReference type="SUPFAM" id="SSF54106">
    <property type="entry name" value="LysM domain"/>
    <property type="match status" value="1"/>
</dbReference>
<dbReference type="Pfam" id="PF01476">
    <property type="entry name" value="LysM"/>
    <property type="match status" value="1"/>
</dbReference>
<gene>
    <name evidence="3" type="ORF">QFW77_11355</name>
</gene>
<evidence type="ECO:0000256" key="1">
    <source>
        <dbReference type="SAM" id="MobiDB-lite"/>
    </source>
</evidence>
<evidence type="ECO:0000313" key="3">
    <source>
        <dbReference type="EMBL" id="MDH5823583.1"/>
    </source>
</evidence>
<dbReference type="InterPro" id="IPR036779">
    <property type="entry name" value="LysM_dom_sf"/>
</dbReference>
<dbReference type="Proteomes" id="UP001156940">
    <property type="component" value="Unassembled WGS sequence"/>
</dbReference>
<sequence length="246" mass="25525">MSGEITYSGPSFRDSALVTLDELRAGAAQAPAGTTAYEVKPGDNLTRIAQENGYPDLQALLANNPQYAQRNPDLIYPGEVVFVPAAPDPQARAEAAAKTHGERVANGDPNVDGSDQKHYNQAASHAAGLARTTDGAARAWVDAKQAAQSHGTRVANGEPNVSGSDQHHYNRAASGAGADFDAAAQAEISLGSRTFAASNSPGDRADAAIQAGEGIAQRLEAQGLSEAAARVRELAQQQAQQLRTEG</sequence>
<dbReference type="CDD" id="cd00118">
    <property type="entry name" value="LysM"/>
    <property type="match status" value="1"/>
</dbReference>
<feature type="compositionally biased region" description="Basic and acidic residues" evidence="1">
    <location>
        <begin position="95"/>
        <end position="105"/>
    </location>
</feature>